<feature type="domain" description="SHS2" evidence="1">
    <location>
        <begin position="18"/>
        <end position="213"/>
    </location>
</feature>
<dbReference type="PANTHER" id="PTHR32432:SF3">
    <property type="entry name" value="ETHANOLAMINE UTILIZATION PROTEIN EUTJ"/>
    <property type="match status" value="1"/>
</dbReference>
<dbReference type="KEGG" id="tab:CIG75_07580"/>
<dbReference type="PANTHER" id="PTHR32432">
    <property type="entry name" value="CELL DIVISION PROTEIN FTSA-RELATED"/>
    <property type="match status" value="1"/>
</dbReference>
<reference evidence="2 3" key="1">
    <citation type="journal article" date="2015" name="Int. J. Syst. Evol. Microbiol.">
        <title>Tumebacillus algifaecis sp. nov., isolated from decomposing algal scum.</title>
        <authorList>
            <person name="Wu Y.F."/>
            <person name="Zhang B."/>
            <person name="Xing P."/>
            <person name="Wu Q.L."/>
            <person name="Liu S.J."/>
        </authorList>
    </citation>
    <scope>NUCLEOTIDE SEQUENCE [LARGE SCALE GENOMIC DNA]</scope>
    <source>
        <strain evidence="2 3">THMBR28</strain>
    </source>
</reference>
<dbReference type="InterPro" id="IPR050696">
    <property type="entry name" value="FtsA/MreB"/>
</dbReference>
<protein>
    <recommendedName>
        <fullName evidence="1">SHS2 domain-containing protein</fullName>
    </recommendedName>
</protein>
<dbReference type="SMART" id="SM00842">
    <property type="entry name" value="FtsA"/>
    <property type="match status" value="1"/>
</dbReference>
<dbReference type="EMBL" id="CP022657">
    <property type="protein sequence ID" value="ASS74851.1"/>
    <property type="molecule type" value="Genomic_DNA"/>
</dbReference>
<gene>
    <name evidence="2" type="ORF">CIG75_07580</name>
</gene>
<dbReference type="InterPro" id="IPR003494">
    <property type="entry name" value="SHS2_FtsA"/>
</dbReference>
<keyword evidence="3" id="KW-1185">Reference proteome</keyword>
<name>A0A223CZU9_9BACL</name>
<sequence>MIFLERGDLRLAQHDEQIFALDIGTRSVVGLVARFNQEGQLEIAATVAEEHATRAMLDGQIHDVSLVADVIRKVKTRLESKTGPLRKVAVAAAGRSLKTVRARVDRNIQGERVTRDVVLALELTAVQQAERHLQELTPDASRYHCVGYTVVHYSLDDSVIGSLEDQIGLKASVEIIATFLPRVVIDSLQMALERADLEMAALTLEPIAAINALIPPSMRKLNLVLVDIGAGTSDIALTAEGTVVAYGMVPVAGDEITEALSQRHLLDFPDAEQLKRRLMTEEHVEFNDVLGMGYSMPARDVIESIQEEVRSLATQISYEIFKLNQKAPAAVMLVGGGSQTPMLGPLLAAELKLPKERVAIRGTDAIKQLAEQHEALSGPQAVTPIGIALAALQHPVSSVAIHVNGKSLRLFEFRQITVGDCLIAADVEIRKLHGRPGLALSVEVQGELKVIRGTLGTPAQLLLNGQPAKLDDIVQHGDELEVIGGVSGVDASAVIGDLLPPHLLPEPLSILFRGETHMLPARLLMNGELATTDTHLTDRAKISVERPTTVDHVLQALPDLQAYERELLDLPHSFAITLDGESVTMPHTPYEIMLNDLPATLDTAVQSGDTLHFGATPDPHYTVRFFYDDSLHPGQAIGVICNNRPINLEGPRPPIYLNGKPAGMDDLVRDGDSLIFKPQSPHTSDGADTPEWQPVVSDLFRYIRIEDERPPGALDLKLSVNALPATFMTPIKHGDLIIMQWV</sequence>
<dbReference type="SUPFAM" id="SSF53067">
    <property type="entry name" value="Actin-like ATPase domain"/>
    <property type="match status" value="2"/>
</dbReference>
<proteinExistence type="predicted"/>
<organism evidence="2 3">
    <name type="scientific">Tumebacillus algifaecis</name>
    <dbReference type="NCBI Taxonomy" id="1214604"/>
    <lineage>
        <taxon>Bacteria</taxon>
        <taxon>Bacillati</taxon>
        <taxon>Bacillota</taxon>
        <taxon>Bacilli</taxon>
        <taxon>Bacillales</taxon>
        <taxon>Alicyclobacillaceae</taxon>
        <taxon>Tumebacillus</taxon>
    </lineage>
</organism>
<evidence type="ECO:0000313" key="2">
    <source>
        <dbReference type="EMBL" id="ASS74851.1"/>
    </source>
</evidence>
<dbReference type="CDD" id="cd24004">
    <property type="entry name" value="ASKHA_NBD_PilM-like"/>
    <property type="match status" value="1"/>
</dbReference>
<evidence type="ECO:0000259" key="1">
    <source>
        <dbReference type="SMART" id="SM00842"/>
    </source>
</evidence>
<dbReference type="InterPro" id="IPR043129">
    <property type="entry name" value="ATPase_NBD"/>
</dbReference>
<dbReference type="Proteomes" id="UP000214688">
    <property type="component" value="Chromosome"/>
</dbReference>
<dbReference type="GO" id="GO:0051301">
    <property type="term" value="P:cell division"/>
    <property type="evidence" value="ECO:0007669"/>
    <property type="project" value="InterPro"/>
</dbReference>
<dbReference type="AlphaFoldDB" id="A0A223CZU9"/>
<dbReference type="Pfam" id="PF14450">
    <property type="entry name" value="FtsA"/>
    <property type="match status" value="1"/>
</dbReference>
<dbReference type="Gene3D" id="3.30.420.40">
    <property type="match status" value="2"/>
</dbReference>
<evidence type="ECO:0000313" key="3">
    <source>
        <dbReference type="Proteomes" id="UP000214688"/>
    </source>
</evidence>
<accession>A0A223CZU9</accession>